<dbReference type="GO" id="GO:0006631">
    <property type="term" value="P:fatty acid metabolic process"/>
    <property type="evidence" value="ECO:0007669"/>
    <property type="project" value="TreeGrafter"/>
</dbReference>
<protein>
    <recommendedName>
        <fullName evidence="4">ACB domain-containing protein</fullName>
    </recommendedName>
</protein>
<evidence type="ECO:0000256" key="1">
    <source>
        <dbReference type="ARBA" id="ARBA00023121"/>
    </source>
</evidence>
<dbReference type="PRINTS" id="PR00689">
    <property type="entry name" value="ACOABINDINGP"/>
</dbReference>
<dbReference type="InterPro" id="IPR014352">
    <property type="entry name" value="FERM/acyl-CoA-bd_prot_sf"/>
</dbReference>
<dbReference type="OrthoDB" id="346910at2759"/>
<dbReference type="PANTHER" id="PTHR23310">
    <property type="entry name" value="ACYL-COA-BINDING PROTEIN, ACBP"/>
    <property type="match status" value="1"/>
</dbReference>
<feature type="domain" description="ACB" evidence="4">
    <location>
        <begin position="7"/>
        <end position="96"/>
    </location>
</feature>
<evidence type="ECO:0000313" key="5">
    <source>
        <dbReference type="EMBL" id="KAF5333368.1"/>
    </source>
</evidence>
<organism evidence="5 6">
    <name type="scientific">Ephemerocybe angulata</name>
    <dbReference type="NCBI Taxonomy" id="980116"/>
    <lineage>
        <taxon>Eukaryota</taxon>
        <taxon>Fungi</taxon>
        <taxon>Dikarya</taxon>
        <taxon>Basidiomycota</taxon>
        <taxon>Agaricomycotina</taxon>
        <taxon>Agaricomycetes</taxon>
        <taxon>Agaricomycetidae</taxon>
        <taxon>Agaricales</taxon>
        <taxon>Agaricineae</taxon>
        <taxon>Psathyrellaceae</taxon>
        <taxon>Ephemerocybe</taxon>
    </lineage>
</organism>
<comment type="caution">
    <text evidence="5">The sequence shown here is derived from an EMBL/GenBank/DDBJ whole genome shotgun (WGS) entry which is preliminary data.</text>
</comment>
<keyword evidence="3" id="KW-0472">Membrane</keyword>
<feature type="transmembrane region" description="Helical" evidence="3">
    <location>
        <begin position="389"/>
        <end position="407"/>
    </location>
</feature>
<proteinExistence type="predicted"/>
<keyword evidence="3" id="KW-0812">Transmembrane</keyword>
<feature type="compositionally biased region" description="Acidic residues" evidence="2">
    <location>
        <begin position="160"/>
        <end position="174"/>
    </location>
</feature>
<dbReference type="AlphaFoldDB" id="A0A8H5C3A1"/>
<sequence>MASHELIDAQFDRAVQIVQGLPKTGPIQTDYEEKLEMYSLYKQATVGNVKSPRPGIFDMLGRAKWDAWAKHTDLDSYEAKWLYVEALLKVLRKYSDRTVAKDLVKELESYSGDPSNLVMSGSFARSGDSDSSGSTASEDAEEDDNQYDTSHSIPRRHDDEETGSEAEETEDDEARELPPPRNAGHYDNRPQSSMSSNRYRTPLAGSLLVSPPPDDRLPSTQPLPKFDTPSAFAPPTPTGYPNPLTNYSLNYHDTLRGNTTSPHIARTPSIGHHPSQYGHDRPISRPTLEYAIENVQSHLAALTERIESLERRMTSRNHSPRGGNSPRWFANRASLVDDSNQPQWDINDLGLWSTVLKPLSRGADQLRDWAVFFARDENRSPAKIIVRRLVLDVSFMVCVVAIIGAIWRKSGVRRKEVKAALVILWRALIGTSSRHHRAMSDKAI</sequence>
<feature type="compositionally biased region" description="Polar residues" evidence="2">
    <location>
        <begin position="189"/>
        <end position="199"/>
    </location>
</feature>
<dbReference type="SUPFAM" id="SSF47027">
    <property type="entry name" value="Acyl-CoA binding protein"/>
    <property type="match status" value="1"/>
</dbReference>
<accession>A0A8H5C3A1</accession>
<feature type="compositionally biased region" description="Low complexity" evidence="2">
    <location>
        <begin position="120"/>
        <end position="137"/>
    </location>
</feature>
<dbReference type="Gene3D" id="1.20.80.10">
    <property type="match status" value="1"/>
</dbReference>
<evidence type="ECO:0000256" key="3">
    <source>
        <dbReference type="SAM" id="Phobius"/>
    </source>
</evidence>
<reference evidence="5 6" key="1">
    <citation type="journal article" date="2020" name="ISME J.">
        <title>Uncovering the hidden diversity of litter-decomposition mechanisms in mushroom-forming fungi.</title>
        <authorList>
            <person name="Floudas D."/>
            <person name="Bentzer J."/>
            <person name="Ahren D."/>
            <person name="Johansson T."/>
            <person name="Persson P."/>
            <person name="Tunlid A."/>
        </authorList>
    </citation>
    <scope>NUCLEOTIDE SEQUENCE [LARGE SCALE GENOMIC DNA]</scope>
    <source>
        <strain evidence="5 6">CBS 175.51</strain>
    </source>
</reference>
<dbReference type="FunFam" id="1.20.80.10:FF:000010">
    <property type="entry name" value="Acyl-CoA-binding domain-containing protein 5"/>
    <property type="match status" value="1"/>
</dbReference>
<evidence type="ECO:0000259" key="4">
    <source>
        <dbReference type="PROSITE" id="PS51228"/>
    </source>
</evidence>
<dbReference type="PROSITE" id="PS51228">
    <property type="entry name" value="ACB_2"/>
    <property type="match status" value="1"/>
</dbReference>
<dbReference type="PANTHER" id="PTHR23310:SF133">
    <property type="entry name" value="COA BINDING PROTEIN, PUTATIVE (AFU_ORTHOLOGUE AFUA_1G12300)-RELATED"/>
    <property type="match status" value="1"/>
</dbReference>
<gene>
    <name evidence="5" type="ORF">D9611_002244</name>
</gene>
<evidence type="ECO:0000256" key="2">
    <source>
        <dbReference type="SAM" id="MobiDB-lite"/>
    </source>
</evidence>
<keyword evidence="1" id="KW-0446">Lipid-binding</keyword>
<dbReference type="Proteomes" id="UP000541558">
    <property type="component" value="Unassembled WGS sequence"/>
</dbReference>
<dbReference type="InterPro" id="IPR000582">
    <property type="entry name" value="Acyl-CoA-binding_protein"/>
</dbReference>
<keyword evidence="6" id="KW-1185">Reference proteome</keyword>
<dbReference type="InterPro" id="IPR035984">
    <property type="entry name" value="Acyl-CoA-binding_sf"/>
</dbReference>
<keyword evidence="3" id="KW-1133">Transmembrane helix</keyword>
<dbReference type="EMBL" id="JAACJK010000109">
    <property type="protein sequence ID" value="KAF5333368.1"/>
    <property type="molecule type" value="Genomic_DNA"/>
</dbReference>
<evidence type="ECO:0000313" key="6">
    <source>
        <dbReference type="Proteomes" id="UP000541558"/>
    </source>
</evidence>
<name>A0A8H5C3A1_9AGAR</name>
<feature type="region of interest" description="Disordered" evidence="2">
    <location>
        <begin position="110"/>
        <end position="244"/>
    </location>
</feature>
<dbReference type="Pfam" id="PF00887">
    <property type="entry name" value="ACBP"/>
    <property type="match status" value="1"/>
</dbReference>
<dbReference type="GO" id="GO:0000062">
    <property type="term" value="F:fatty-acyl-CoA binding"/>
    <property type="evidence" value="ECO:0007669"/>
    <property type="project" value="InterPro"/>
</dbReference>